<evidence type="ECO:0000313" key="3">
    <source>
        <dbReference type="Proteomes" id="UP000290289"/>
    </source>
</evidence>
<name>A0A498HIQ9_MALDO</name>
<dbReference type="AlphaFoldDB" id="A0A498HIQ9"/>
<organism evidence="2 3">
    <name type="scientific">Malus domestica</name>
    <name type="common">Apple</name>
    <name type="synonym">Pyrus malus</name>
    <dbReference type="NCBI Taxonomy" id="3750"/>
    <lineage>
        <taxon>Eukaryota</taxon>
        <taxon>Viridiplantae</taxon>
        <taxon>Streptophyta</taxon>
        <taxon>Embryophyta</taxon>
        <taxon>Tracheophyta</taxon>
        <taxon>Spermatophyta</taxon>
        <taxon>Magnoliopsida</taxon>
        <taxon>eudicotyledons</taxon>
        <taxon>Gunneridae</taxon>
        <taxon>Pentapetalae</taxon>
        <taxon>rosids</taxon>
        <taxon>fabids</taxon>
        <taxon>Rosales</taxon>
        <taxon>Rosaceae</taxon>
        <taxon>Amygdaloideae</taxon>
        <taxon>Maleae</taxon>
        <taxon>Malus</taxon>
    </lineage>
</organism>
<dbReference type="GO" id="GO:0004523">
    <property type="term" value="F:RNA-DNA hybrid ribonuclease activity"/>
    <property type="evidence" value="ECO:0007669"/>
    <property type="project" value="InterPro"/>
</dbReference>
<dbReference type="EMBL" id="RDQH01000342">
    <property type="protein sequence ID" value="RXH71356.1"/>
    <property type="molecule type" value="Genomic_DNA"/>
</dbReference>
<comment type="caution">
    <text evidence="2">The sequence shown here is derived from an EMBL/GenBank/DDBJ whole genome shotgun (WGS) entry which is preliminary data.</text>
</comment>
<dbReference type="Proteomes" id="UP000290289">
    <property type="component" value="Chromosome 16"/>
</dbReference>
<feature type="domain" description="RNase H type-1" evidence="1">
    <location>
        <begin position="79"/>
        <end position="127"/>
    </location>
</feature>
<gene>
    <name evidence="2" type="ORF">DVH24_018711</name>
</gene>
<evidence type="ECO:0000313" key="2">
    <source>
        <dbReference type="EMBL" id="RXH71356.1"/>
    </source>
</evidence>
<protein>
    <recommendedName>
        <fullName evidence="1">RNase H type-1 domain-containing protein</fullName>
    </recommendedName>
</protein>
<evidence type="ECO:0000259" key="1">
    <source>
        <dbReference type="Pfam" id="PF13456"/>
    </source>
</evidence>
<sequence>METLSYGSSLRLINHTHIAFIPKVDNLELVSNFRPISLVWVEIIVQLTCCYIRSHLVISWQNPAPFDGPLPNAGFVKLNFNGLVVNQQASFGFVIRNKNGSLIIVGARSVGLNTINVAKCLALRDGL</sequence>
<dbReference type="Pfam" id="PF13456">
    <property type="entry name" value="RVT_3"/>
    <property type="match status" value="1"/>
</dbReference>
<proteinExistence type="predicted"/>
<dbReference type="GO" id="GO:0003676">
    <property type="term" value="F:nucleic acid binding"/>
    <property type="evidence" value="ECO:0007669"/>
    <property type="project" value="InterPro"/>
</dbReference>
<keyword evidence="3" id="KW-1185">Reference proteome</keyword>
<reference evidence="2 3" key="1">
    <citation type="submission" date="2018-10" db="EMBL/GenBank/DDBJ databases">
        <title>A high-quality apple genome assembly.</title>
        <authorList>
            <person name="Hu J."/>
        </authorList>
    </citation>
    <scope>NUCLEOTIDE SEQUENCE [LARGE SCALE GENOMIC DNA]</scope>
    <source>
        <strain evidence="3">cv. HFTH1</strain>
        <tissue evidence="2">Young leaf</tissue>
    </source>
</reference>
<accession>A0A498HIQ9</accession>
<dbReference type="InterPro" id="IPR002156">
    <property type="entry name" value="RNaseH_domain"/>
</dbReference>